<feature type="domain" description="DDHD" evidence="2">
    <location>
        <begin position="470"/>
        <end position="674"/>
    </location>
</feature>
<protein>
    <submittedName>
        <fullName evidence="3">Unplaced genomic scaffold supercont1.8, whole genome shotgun sequence</fullName>
    </submittedName>
</protein>
<feature type="region of interest" description="Disordered" evidence="1">
    <location>
        <begin position="83"/>
        <end position="152"/>
    </location>
</feature>
<sequence length="708" mass="77539">MSVPPADAPLPETALLLAVPALDVRWVHAGAQQLNLLPTPITSASNSYEAFSESESSRIELRWQSISESDRLKTIKLWGRNDGEGAFQSQEETIKQGEKIGHDEKVTDGSKGCDSISRHSIDGTDAHSVGSKVKSEDGEEHLDPDVDDMSSGEDQINRKYHALLLEAREKNDDLDLVQGVPVSQQSYSHELATALSLGSSGEEKIKYTLPSKFGEDLGIIFEDSTKGRIVTSGTLTYITRLFWSSLKARPAGTYVYRGYSAARSAKGKPAADTISTLVDSEEIAHVNNESNSYEKDDTQDRHLDLPGHKMRSQPVAALDGAFNDVKKTAGQAIEGVKEGLKDYDLREEQCQVPALGDSDDERRAVEEENAPLVHDTEDSNPCTDLILVVHGIGQQLAAQYEAYNFVYAGNQLRQVLRKQTSNPAVASIIRDRRCQLGSALVAHILSNQPTKMPRISQLPKQVISETRDRFLFNISNLFLVGSPLGIFLHLEQAQLMPRKGRERTMHSPADEALDRAGRFGCLAVDSLYNVFYHTDPVAYQLNAAVDSQLASQRPPLAITSMTAPFYAPVADSINSISKYLPVILGGGGSNDSRSCNRPGIFRLPSGIEMAGPDGEEKLQGSRGERRFSALNPHGNVDFFLPSAGVNEYLDMLTAHLSYWTDSSFAAFLLTEIFSTRLDVMRTGMGLAHQPPPENGVDVLTSIKLDAPR</sequence>
<organism evidence="3 4">
    <name type="scientific">Cryptococcus deuterogattii Ram5</name>
    <dbReference type="NCBI Taxonomy" id="1296110"/>
    <lineage>
        <taxon>Eukaryota</taxon>
        <taxon>Fungi</taxon>
        <taxon>Dikarya</taxon>
        <taxon>Basidiomycota</taxon>
        <taxon>Agaricomycotina</taxon>
        <taxon>Tremellomycetes</taxon>
        <taxon>Tremellales</taxon>
        <taxon>Cryptococcaceae</taxon>
        <taxon>Cryptococcus</taxon>
        <taxon>Cryptococcus gattii species complex</taxon>
    </lineage>
</organism>
<reference evidence="3 4" key="1">
    <citation type="submission" date="2015-01" db="EMBL/GenBank/DDBJ databases">
        <title>The Genome Sequence of Cryptococcus gattii Ram5.</title>
        <authorList>
            <consortium name="The Broad Institute Genomics Platform"/>
            <person name="Cuomo C."/>
            <person name="Litvintseva A."/>
            <person name="Chen Y."/>
            <person name="Heitman J."/>
            <person name="Sun S."/>
            <person name="Springer D."/>
            <person name="Dromer F."/>
            <person name="Young S."/>
            <person name="Zeng Q."/>
            <person name="Gargeya S."/>
            <person name="Abouelleil A."/>
            <person name="Alvarado L."/>
            <person name="Chapman S.B."/>
            <person name="Gainer-Dewar J."/>
            <person name="Goldberg J."/>
            <person name="Griggs A."/>
            <person name="Gujja S."/>
            <person name="Hansen M."/>
            <person name="Howarth C."/>
            <person name="Imamovic A."/>
            <person name="Larimer J."/>
            <person name="Murphy C."/>
            <person name="Naylor J."/>
            <person name="Pearson M."/>
            <person name="Priest M."/>
            <person name="Roberts A."/>
            <person name="Saif S."/>
            <person name="Shea T."/>
            <person name="Sykes S."/>
            <person name="Wortman J."/>
            <person name="Nusbaum C."/>
            <person name="Birren B."/>
        </authorList>
    </citation>
    <scope>NUCLEOTIDE SEQUENCE [LARGE SCALE GENOMIC DNA]</scope>
    <source>
        <strain evidence="3 4">Ram5</strain>
    </source>
</reference>
<dbReference type="GO" id="GO:0046872">
    <property type="term" value="F:metal ion binding"/>
    <property type="evidence" value="ECO:0007669"/>
    <property type="project" value="InterPro"/>
</dbReference>
<dbReference type="EMBL" id="KN847903">
    <property type="protein sequence ID" value="KIR40510.1"/>
    <property type="molecule type" value="Genomic_DNA"/>
</dbReference>
<dbReference type="GO" id="GO:0005737">
    <property type="term" value="C:cytoplasm"/>
    <property type="evidence" value="ECO:0007669"/>
    <property type="project" value="TreeGrafter"/>
</dbReference>
<dbReference type="Proteomes" id="UP000053392">
    <property type="component" value="Unassembled WGS sequence"/>
</dbReference>
<accession>A0A0D0V6D8</accession>
<name>A0A0D0V6D8_9TREE</name>
<proteinExistence type="predicted"/>
<feature type="compositionally biased region" description="Basic and acidic residues" evidence="1">
    <location>
        <begin position="92"/>
        <end position="108"/>
    </location>
</feature>
<dbReference type="InterPro" id="IPR058055">
    <property type="entry name" value="PA-PLA1"/>
</dbReference>
<evidence type="ECO:0000313" key="3">
    <source>
        <dbReference type="EMBL" id="KIR40510.1"/>
    </source>
</evidence>
<dbReference type="PROSITE" id="PS51043">
    <property type="entry name" value="DDHD"/>
    <property type="match status" value="1"/>
</dbReference>
<feature type="compositionally biased region" description="Basic and acidic residues" evidence="1">
    <location>
        <begin position="116"/>
        <end position="125"/>
    </location>
</feature>
<dbReference type="SMART" id="SM01127">
    <property type="entry name" value="DDHD"/>
    <property type="match status" value="1"/>
</dbReference>
<dbReference type="GO" id="GO:0004620">
    <property type="term" value="F:phospholipase activity"/>
    <property type="evidence" value="ECO:0007669"/>
    <property type="project" value="TreeGrafter"/>
</dbReference>
<evidence type="ECO:0000313" key="4">
    <source>
        <dbReference type="Proteomes" id="UP000053392"/>
    </source>
</evidence>
<evidence type="ECO:0000256" key="1">
    <source>
        <dbReference type="SAM" id="MobiDB-lite"/>
    </source>
</evidence>
<dbReference type="InterPro" id="IPR004177">
    <property type="entry name" value="DDHD_dom"/>
</dbReference>
<dbReference type="PANTHER" id="PTHR23509:SF6">
    <property type="entry name" value="PHOSPHOLIPASE C1020.13C-RELATED"/>
    <property type="match status" value="1"/>
</dbReference>
<keyword evidence="4" id="KW-1185">Reference proteome</keyword>
<dbReference type="HOGENOM" id="CLU_002680_1_0_1"/>
<evidence type="ECO:0000259" key="2">
    <source>
        <dbReference type="PROSITE" id="PS51043"/>
    </source>
</evidence>
<gene>
    <name evidence="3" type="ORF">I313_03836</name>
</gene>
<dbReference type="PANTHER" id="PTHR23509">
    <property type="entry name" value="PA-PL1 PHOSPHOLIPASE FAMILY"/>
    <property type="match status" value="1"/>
</dbReference>
<dbReference type="OrthoDB" id="69269at2759"/>
<feature type="compositionally biased region" description="Basic and acidic residues" evidence="1">
    <location>
        <begin position="133"/>
        <end position="144"/>
    </location>
</feature>
<dbReference type="Pfam" id="PF02862">
    <property type="entry name" value="DDHD"/>
    <property type="match status" value="2"/>
</dbReference>
<dbReference type="AlphaFoldDB" id="A0A0D0V6D8"/>